<sequence>MTSRTPIACVIWAKDAQRQVADVVRAAAALPGIDPVIVCDDGSADETAKYAGAAGAIVVTHKRARGWAVAMESAVNALGILEQRDRRSEAASLLLLSATGAQPADLAPLIEPVRAGRADLTIAVPTTEAATDPGLPEAAAIRGIAELTGWTPRAPLAVERCLTRRAFELTSPLAAGWGGAVSMLVDVRRAGLTVEEVELDRPRRESSLDLTERFDRAVQLAEVTRALAARGLVQAGLSEFKESGGIQGILKRFKR</sequence>
<keyword evidence="2" id="KW-1185">Reference proteome</keyword>
<accession>A0A7Y9I819</accession>
<evidence type="ECO:0008006" key="3">
    <source>
        <dbReference type="Google" id="ProtNLM"/>
    </source>
</evidence>
<evidence type="ECO:0000313" key="2">
    <source>
        <dbReference type="Proteomes" id="UP000569914"/>
    </source>
</evidence>
<dbReference type="EMBL" id="JACCBU010000001">
    <property type="protein sequence ID" value="NYE71960.1"/>
    <property type="molecule type" value="Genomic_DNA"/>
</dbReference>
<dbReference type="AlphaFoldDB" id="A0A7Y9I819"/>
<dbReference type="Gene3D" id="3.90.550.10">
    <property type="entry name" value="Spore Coat Polysaccharide Biosynthesis Protein SpsA, Chain A"/>
    <property type="match status" value="1"/>
</dbReference>
<dbReference type="Proteomes" id="UP000569914">
    <property type="component" value="Unassembled WGS sequence"/>
</dbReference>
<dbReference type="SUPFAM" id="SSF53448">
    <property type="entry name" value="Nucleotide-diphospho-sugar transferases"/>
    <property type="match status" value="1"/>
</dbReference>
<dbReference type="RefSeq" id="WP_179752459.1">
    <property type="nucleotide sequence ID" value="NZ_JACCBU010000001.1"/>
</dbReference>
<reference evidence="1 2" key="1">
    <citation type="submission" date="2020-07" db="EMBL/GenBank/DDBJ databases">
        <title>Sequencing the genomes of 1000 actinobacteria strains.</title>
        <authorList>
            <person name="Klenk H.-P."/>
        </authorList>
    </citation>
    <scope>NUCLEOTIDE SEQUENCE [LARGE SCALE GENOMIC DNA]</scope>
    <source>
        <strain evidence="1 2">DSM 22083</strain>
    </source>
</reference>
<gene>
    <name evidence="1" type="ORF">BKA15_003289</name>
</gene>
<protein>
    <recommendedName>
        <fullName evidence="3">Glycosyl transferase family 2</fullName>
    </recommendedName>
</protein>
<dbReference type="InterPro" id="IPR029044">
    <property type="entry name" value="Nucleotide-diphossugar_trans"/>
</dbReference>
<organism evidence="1 2">
    <name type="scientific">Microlunatus parietis</name>
    <dbReference type="NCBI Taxonomy" id="682979"/>
    <lineage>
        <taxon>Bacteria</taxon>
        <taxon>Bacillati</taxon>
        <taxon>Actinomycetota</taxon>
        <taxon>Actinomycetes</taxon>
        <taxon>Propionibacteriales</taxon>
        <taxon>Propionibacteriaceae</taxon>
        <taxon>Microlunatus</taxon>
    </lineage>
</organism>
<proteinExistence type="predicted"/>
<comment type="caution">
    <text evidence="1">The sequence shown here is derived from an EMBL/GenBank/DDBJ whole genome shotgun (WGS) entry which is preliminary data.</text>
</comment>
<name>A0A7Y9I819_9ACTN</name>
<evidence type="ECO:0000313" key="1">
    <source>
        <dbReference type="EMBL" id="NYE71960.1"/>
    </source>
</evidence>